<keyword evidence="5 10" id="KW-1133">Transmembrane helix</keyword>
<evidence type="ECO:0000256" key="8">
    <source>
        <dbReference type="ARBA" id="ARBA00037937"/>
    </source>
</evidence>
<dbReference type="GO" id="GO:0044781">
    <property type="term" value="P:bacterial-type flagellum organization"/>
    <property type="evidence" value="ECO:0007669"/>
    <property type="project" value="InterPro"/>
</dbReference>
<dbReference type="PANTHER" id="PTHR38766">
    <property type="entry name" value="FLAGELLAR PROTEIN FLIO"/>
    <property type="match status" value="1"/>
</dbReference>
<dbReference type="GO" id="GO:0005886">
    <property type="term" value="C:plasma membrane"/>
    <property type="evidence" value="ECO:0007669"/>
    <property type="project" value="UniProtKB-SubCell"/>
</dbReference>
<accession>A0A6N8T6P0</accession>
<proteinExistence type="inferred from homology"/>
<comment type="caution">
    <text evidence="11">The sequence shown here is derived from an EMBL/GenBank/DDBJ whole genome shotgun (WGS) entry which is preliminary data.</text>
</comment>
<evidence type="ECO:0000256" key="9">
    <source>
        <dbReference type="SAM" id="MobiDB-lite"/>
    </source>
</evidence>
<dbReference type="Proteomes" id="UP000440304">
    <property type="component" value="Unassembled WGS sequence"/>
</dbReference>
<evidence type="ECO:0000256" key="10">
    <source>
        <dbReference type="SAM" id="Phobius"/>
    </source>
</evidence>
<comment type="subcellular location">
    <subcellularLocation>
        <location evidence="1">Bacterial flagellum basal body</location>
    </subcellularLocation>
    <subcellularLocation>
        <location evidence="2">Cell membrane</location>
    </subcellularLocation>
</comment>
<feature type="transmembrane region" description="Helical" evidence="10">
    <location>
        <begin position="96"/>
        <end position="117"/>
    </location>
</feature>
<dbReference type="GO" id="GO:0009425">
    <property type="term" value="C:bacterial-type flagellum basal body"/>
    <property type="evidence" value="ECO:0007669"/>
    <property type="project" value="UniProtKB-SubCell"/>
</dbReference>
<name>A0A6N8T6P0_SHIZO</name>
<evidence type="ECO:0000313" key="11">
    <source>
        <dbReference type="EMBL" id="MXN98942.1"/>
    </source>
</evidence>
<evidence type="ECO:0000256" key="4">
    <source>
        <dbReference type="ARBA" id="ARBA00022692"/>
    </source>
</evidence>
<organism evidence="11 12">
    <name type="scientific">Shinella zoogloeoides</name>
    <name type="common">Crabtreella saccharophila</name>
    <dbReference type="NCBI Taxonomy" id="352475"/>
    <lineage>
        <taxon>Bacteria</taxon>
        <taxon>Pseudomonadati</taxon>
        <taxon>Pseudomonadota</taxon>
        <taxon>Alphaproteobacteria</taxon>
        <taxon>Hyphomicrobiales</taxon>
        <taxon>Rhizobiaceae</taxon>
        <taxon>Shinella</taxon>
    </lineage>
</organism>
<feature type="compositionally biased region" description="Basic residues" evidence="9">
    <location>
        <begin position="9"/>
        <end position="19"/>
    </location>
</feature>
<dbReference type="Pfam" id="PF04347">
    <property type="entry name" value="FliO"/>
    <property type="match status" value="1"/>
</dbReference>
<evidence type="ECO:0000256" key="3">
    <source>
        <dbReference type="ARBA" id="ARBA00022475"/>
    </source>
</evidence>
<evidence type="ECO:0000313" key="12">
    <source>
        <dbReference type="Proteomes" id="UP000440304"/>
    </source>
</evidence>
<gene>
    <name evidence="11" type="ORF">GR156_01390</name>
</gene>
<evidence type="ECO:0000256" key="7">
    <source>
        <dbReference type="ARBA" id="ARBA00023143"/>
    </source>
</evidence>
<dbReference type="InterPro" id="IPR052205">
    <property type="entry name" value="FliO/MopB"/>
</dbReference>
<keyword evidence="7" id="KW-0975">Bacterial flagellum</keyword>
<reference evidence="11 12" key="1">
    <citation type="submission" date="2019-12" db="EMBL/GenBank/DDBJ databases">
        <title>Shinella granuli gen. nov., sp. nov., and proposal of the reclassification of Zoogloea ramigera ATCC 19623 as Shinella zoogloeoides sp. nov.</title>
        <authorList>
            <person name="Gao J."/>
        </authorList>
    </citation>
    <scope>NUCLEOTIDE SEQUENCE [LARGE SCALE GENOMIC DNA]</scope>
    <source>
        <strain evidence="11 12">DSM 287</strain>
    </source>
</reference>
<keyword evidence="6 10" id="KW-0472">Membrane</keyword>
<evidence type="ECO:0000256" key="2">
    <source>
        <dbReference type="ARBA" id="ARBA00004236"/>
    </source>
</evidence>
<feature type="region of interest" description="Disordered" evidence="9">
    <location>
        <begin position="363"/>
        <end position="382"/>
    </location>
</feature>
<evidence type="ECO:0000256" key="1">
    <source>
        <dbReference type="ARBA" id="ARBA00004117"/>
    </source>
</evidence>
<comment type="similarity">
    <text evidence="8">Belongs to the FliO/MopB family.</text>
</comment>
<keyword evidence="11" id="KW-0808">Transferase</keyword>
<feature type="region of interest" description="Disordered" evidence="9">
    <location>
        <begin position="1"/>
        <end position="34"/>
    </location>
</feature>
<keyword evidence="11" id="KW-0418">Kinase</keyword>
<sequence length="398" mass="41886">MPESCLSVRGKRKKPRKGSKAANSQGILPAGAPQFQHTATAGRLKGRHSALDKMRQALVPARKKPSNVANVTNGNQPTRSDRAMFPEILGENGPKFVVAAAVVLLGLLCLALVLWIVRGRPSSPFIRGGRNRTPRLAVLDAAAIDTRRRLVLVRRDDVEHLVMIGGPTDIVIESRIVTASAEPAEKPVQKVERAEPAPVIHETAAKIAETPVAARPAAVAAERRPAAAPEGVSAMGKVLYSGDDEAAARAVSARPAVSQPVATVQQVQAQPTTERRVEDLLEQNRQRVLAQQPAVTATAQATAGQVVQRPVAGVAEIRPTASAADNPALVSEFEKILEAEMASNAAAAGAVRTAVQPTANPTQTAAMAGHGQQVAKSREETEAEMARLLGEIAASRKG</sequence>
<dbReference type="AlphaFoldDB" id="A0A6N8T6P0"/>
<evidence type="ECO:0000256" key="5">
    <source>
        <dbReference type="ARBA" id="ARBA00022989"/>
    </source>
</evidence>
<evidence type="ECO:0000256" key="6">
    <source>
        <dbReference type="ARBA" id="ARBA00023136"/>
    </source>
</evidence>
<dbReference type="GO" id="GO:0016301">
    <property type="term" value="F:kinase activity"/>
    <property type="evidence" value="ECO:0007669"/>
    <property type="project" value="UniProtKB-KW"/>
</dbReference>
<dbReference type="PANTHER" id="PTHR38766:SF1">
    <property type="entry name" value="FLAGELLAR PROTEIN FLIO"/>
    <property type="match status" value="1"/>
</dbReference>
<dbReference type="EMBL" id="WUML01000001">
    <property type="protein sequence ID" value="MXN98942.1"/>
    <property type="molecule type" value="Genomic_DNA"/>
</dbReference>
<protein>
    <submittedName>
        <fullName evidence="11">Histidine kinase</fullName>
    </submittedName>
</protein>
<keyword evidence="4 10" id="KW-0812">Transmembrane</keyword>
<keyword evidence="3" id="KW-1003">Cell membrane</keyword>
<dbReference type="InterPro" id="IPR022781">
    <property type="entry name" value="Flagellar_biosynth_FliO"/>
</dbReference>